<feature type="compositionally biased region" description="Polar residues" evidence="1">
    <location>
        <begin position="27"/>
        <end position="38"/>
    </location>
</feature>
<proteinExistence type="predicted"/>
<name>A0AAV7MZP4_PLEWA</name>
<dbReference type="EMBL" id="JANPWB010000013">
    <property type="protein sequence ID" value="KAJ1109221.1"/>
    <property type="molecule type" value="Genomic_DNA"/>
</dbReference>
<sequence>MKRHVNGLSLSCDPASLKNVLPRDQATAHSSDYGTQQQLDEEERAERMRLGNGTQQRLNEEERLDEEERAERLGNDA</sequence>
<protein>
    <submittedName>
        <fullName evidence="2">Uncharacterized protein</fullName>
    </submittedName>
</protein>
<keyword evidence="3" id="KW-1185">Reference proteome</keyword>
<evidence type="ECO:0000256" key="1">
    <source>
        <dbReference type="SAM" id="MobiDB-lite"/>
    </source>
</evidence>
<gene>
    <name evidence="2" type="ORF">NDU88_006584</name>
</gene>
<organism evidence="2 3">
    <name type="scientific">Pleurodeles waltl</name>
    <name type="common">Iberian ribbed newt</name>
    <dbReference type="NCBI Taxonomy" id="8319"/>
    <lineage>
        <taxon>Eukaryota</taxon>
        <taxon>Metazoa</taxon>
        <taxon>Chordata</taxon>
        <taxon>Craniata</taxon>
        <taxon>Vertebrata</taxon>
        <taxon>Euteleostomi</taxon>
        <taxon>Amphibia</taxon>
        <taxon>Batrachia</taxon>
        <taxon>Caudata</taxon>
        <taxon>Salamandroidea</taxon>
        <taxon>Salamandridae</taxon>
        <taxon>Pleurodelinae</taxon>
        <taxon>Pleurodeles</taxon>
    </lineage>
</organism>
<comment type="caution">
    <text evidence="2">The sequence shown here is derived from an EMBL/GenBank/DDBJ whole genome shotgun (WGS) entry which is preliminary data.</text>
</comment>
<accession>A0AAV7MZP4</accession>
<reference evidence="2" key="1">
    <citation type="journal article" date="2022" name="bioRxiv">
        <title>Sequencing and chromosome-scale assembly of the giantPleurodeles waltlgenome.</title>
        <authorList>
            <person name="Brown T."/>
            <person name="Elewa A."/>
            <person name="Iarovenko S."/>
            <person name="Subramanian E."/>
            <person name="Araus A.J."/>
            <person name="Petzold A."/>
            <person name="Susuki M."/>
            <person name="Suzuki K.-i.T."/>
            <person name="Hayashi T."/>
            <person name="Toyoda A."/>
            <person name="Oliveira C."/>
            <person name="Osipova E."/>
            <person name="Leigh N.D."/>
            <person name="Simon A."/>
            <person name="Yun M.H."/>
        </authorList>
    </citation>
    <scope>NUCLEOTIDE SEQUENCE</scope>
    <source>
        <strain evidence="2">20211129_DDA</strain>
        <tissue evidence="2">Liver</tissue>
    </source>
</reference>
<evidence type="ECO:0000313" key="2">
    <source>
        <dbReference type="EMBL" id="KAJ1109221.1"/>
    </source>
</evidence>
<dbReference type="AlphaFoldDB" id="A0AAV7MZP4"/>
<evidence type="ECO:0000313" key="3">
    <source>
        <dbReference type="Proteomes" id="UP001066276"/>
    </source>
</evidence>
<feature type="region of interest" description="Disordered" evidence="1">
    <location>
        <begin position="24"/>
        <end position="77"/>
    </location>
</feature>
<dbReference type="Proteomes" id="UP001066276">
    <property type="component" value="Chromosome 9"/>
</dbReference>